<dbReference type="EMBL" id="SOCA01000002">
    <property type="protein sequence ID" value="TDU72848.1"/>
    <property type="molecule type" value="Genomic_DNA"/>
</dbReference>
<dbReference type="InterPro" id="IPR025402">
    <property type="entry name" value="DMP19_C"/>
</dbReference>
<name>A0A4R7S5N5_9BACT</name>
<sequence length="187" mass="21245">MAFCLVAIGACNPKTPNTTSSFAESPINSSGSSTNLPNVTRQELFKKSPAEVADYLYFKVLDTTGSKNTSGEEEAKNLHKLPQHWRAVYTVCWLQAEVENGGHDQFFWNNRGEFDAETESDLRFIGATQFLQLYTKARDLYYNAPPNKTERLPELEPIDDAFYQQPVTPYHLMGEYILSHLEDYCAE</sequence>
<evidence type="ECO:0000313" key="3">
    <source>
        <dbReference type="Proteomes" id="UP000295662"/>
    </source>
</evidence>
<keyword evidence="3" id="KW-1185">Reference proteome</keyword>
<gene>
    <name evidence="2" type="ORF">EI77_01314</name>
</gene>
<dbReference type="AlphaFoldDB" id="A0A4R7S5N5"/>
<dbReference type="Gene3D" id="1.20.1420.60">
    <property type="match status" value="1"/>
</dbReference>
<dbReference type="RefSeq" id="WP_166647080.1">
    <property type="nucleotide sequence ID" value="NZ_SOCA01000002.1"/>
</dbReference>
<protein>
    <submittedName>
        <fullName evidence="2">Uncharacterized protein DUF4375</fullName>
    </submittedName>
</protein>
<evidence type="ECO:0000313" key="2">
    <source>
        <dbReference type="EMBL" id="TDU72848.1"/>
    </source>
</evidence>
<proteinExistence type="predicted"/>
<dbReference type="Pfam" id="PF14300">
    <property type="entry name" value="DMP19"/>
    <property type="match status" value="1"/>
</dbReference>
<organism evidence="2 3">
    <name type="scientific">Prosthecobacter fusiformis</name>
    <dbReference type="NCBI Taxonomy" id="48464"/>
    <lineage>
        <taxon>Bacteria</taxon>
        <taxon>Pseudomonadati</taxon>
        <taxon>Verrucomicrobiota</taxon>
        <taxon>Verrucomicrobiia</taxon>
        <taxon>Verrucomicrobiales</taxon>
        <taxon>Verrucomicrobiaceae</taxon>
        <taxon>Prosthecobacter</taxon>
    </lineage>
</organism>
<feature type="domain" description="DNA mimic protein DMP19 C-terminal" evidence="1">
    <location>
        <begin position="80"/>
        <end position="180"/>
    </location>
</feature>
<reference evidence="2 3" key="1">
    <citation type="submission" date="2019-03" db="EMBL/GenBank/DDBJ databases">
        <title>Genomic Encyclopedia of Archaeal and Bacterial Type Strains, Phase II (KMG-II): from individual species to whole genera.</title>
        <authorList>
            <person name="Goeker M."/>
        </authorList>
    </citation>
    <scope>NUCLEOTIDE SEQUENCE [LARGE SCALE GENOMIC DNA]</scope>
    <source>
        <strain evidence="2 3">ATCC 25309</strain>
    </source>
</reference>
<accession>A0A4R7S5N5</accession>
<evidence type="ECO:0000259" key="1">
    <source>
        <dbReference type="Pfam" id="PF14300"/>
    </source>
</evidence>
<comment type="caution">
    <text evidence="2">The sequence shown here is derived from an EMBL/GenBank/DDBJ whole genome shotgun (WGS) entry which is preliminary data.</text>
</comment>
<dbReference type="Proteomes" id="UP000295662">
    <property type="component" value="Unassembled WGS sequence"/>
</dbReference>